<protein>
    <submittedName>
        <fullName evidence="2">Uncharacterized protein</fullName>
    </submittedName>
</protein>
<feature type="compositionally biased region" description="Pro residues" evidence="1">
    <location>
        <begin position="180"/>
        <end position="189"/>
    </location>
</feature>
<dbReference type="AlphaFoldDB" id="A0A6S6YXQ8"/>
<dbReference type="EMBL" id="CADIJX010000003">
    <property type="protein sequence ID" value="CAB3646956.1"/>
    <property type="molecule type" value="Genomic_DNA"/>
</dbReference>
<feature type="compositionally biased region" description="Basic and acidic residues" evidence="1">
    <location>
        <begin position="165"/>
        <end position="177"/>
    </location>
</feature>
<organism evidence="2 3">
    <name type="scientific">Achromobacter pestifer</name>
    <dbReference type="NCBI Taxonomy" id="1353889"/>
    <lineage>
        <taxon>Bacteria</taxon>
        <taxon>Pseudomonadati</taxon>
        <taxon>Pseudomonadota</taxon>
        <taxon>Betaproteobacteria</taxon>
        <taxon>Burkholderiales</taxon>
        <taxon>Alcaligenaceae</taxon>
        <taxon>Achromobacter</taxon>
    </lineage>
</organism>
<gene>
    <name evidence="2" type="ORF">LMG3431_02529</name>
</gene>
<feature type="region of interest" description="Disordered" evidence="1">
    <location>
        <begin position="165"/>
        <end position="189"/>
    </location>
</feature>
<sequence length="189" mass="21589">MHWVGRAVYFSRTYSIRLTPNYAIVSRCKRQRLERTVCVWTLNQCTPSAILKGPCLKKVMVVRIMMRGWGSSRADRSRSMDGPSGWFGSRGAPQLRPDRVRPSSLRALATRQRHHGWRWGSTSGLLLAIGDRAPIDMRAGWVRDARKYPARCSVRGLSVNVREERPVEGRISEHSVQDRPNPPEFYPSS</sequence>
<feature type="region of interest" description="Disordered" evidence="1">
    <location>
        <begin position="73"/>
        <end position="98"/>
    </location>
</feature>
<proteinExistence type="predicted"/>
<evidence type="ECO:0000313" key="2">
    <source>
        <dbReference type="EMBL" id="CAB3646956.1"/>
    </source>
</evidence>
<reference evidence="2 3" key="1">
    <citation type="submission" date="2020-04" db="EMBL/GenBank/DDBJ databases">
        <authorList>
            <person name="De Canck E."/>
        </authorList>
    </citation>
    <scope>NUCLEOTIDE SEQUENCE [LARGE SCALE GENOMIC DNA]</scope>
    <source>
        <strain evidence="2 3">LMG 3431</strain>
    </source>
</reference>
<evidence type="ECO:0000313" key="3">
    <source>
        <dbReference type="Proteomes" id="UP000494108"/>
    </source>
</evidence>
<accession>A0A6S6YXQ8</accession>
<dbReference type="Proteomes" id="UP000494108">
    <property type="component" value="Unassembled WGS sequence"/>
</dbReference>
<evidence type="ECO:0000256" key="1">
    <source>
        <dbReference type="SAM" id="MobiDB-lite"/>
    </source>
</evidence>
<name>A0A6S6YXQ8_9BURK</name>
<keyword evidence="3" id="KW-1185">Reference proteome</keyword>